<feature type="domain" description="Zn(2)-C6 fungal-type" evidence="6">
    <location>
        <begin position="15"/>
        <end position="49"/>
    </location>
</feature>
<dbReference type="SUPFAM" id="SSF57701">
    <property type="entry name" value="Zn2/Cys6 DNA-binding domain"/>
    <property type="match status" value="1"/>
</dbReference>
<reference evidence="8" key="1">
    <citation type="submission" date="2016-04" db="EMBL/GenBank/DDBJ databases">
        <title>Comparative genomics of biotechnologically important yeasts.</title>
        <authorList>
            <consortium name="DOE Joint Genome Institute"/>
            <person name="Riley R."/>
            <person name="Haridas S."/>
            <person name="Wolfe K.H."/>
            <person name="Lopes M.R."/>
            <person name="Hittinger C.T."/>
            <person name="Goker M."/>
            <person name="Salamov A."/>
            <person name="Wisecaver J."/>
            <person name="Long T.M."/>
            <person name="Aerts A.L."/>
            <person name="Barry K."/>
            <person name="Choi C."/>
            <person name="Clum A."/>
            <person name="Coughlan A.Y."/>
            <person name="Deshpande S."/>
            <person name="Douglass A.P."/>
            <person name="Hanson S.J."/>
            <person name="Klenk H.-P."/>
            <person name="Labutti K."/>
            <person name="Lapidus A."/>
            <person name="Lindquist E."/>
            <person name="Lipzen A."/>
            <person name="Meier-Kolthoff J.P."/>
            <person name="Ohm R.A."/>
            <person name="Otillar R.P."/>
            <person name="Pangilinan J."/>
            <person name="Peng Y."/>
            <person name="Rokas A."/>
            <person name="Rosa C.A."/>
            <person name="Scheuner C."/>
            <person name="Sibirny A.A."/>
            <person name="Slot J.C."/>
            <person name="Stielow J.B."/>
            <person name="Sun H."/>
            <person name="Kurtzman C.P."/>
            <person name="Blackwell M."/>
            <person name="Grigoriev I.V."/>
            <person name="Jeffries T.W."/>
        </authorList>
    </citation>
    <scope>NUCLEOTIDE SEQUENCE [LARGE SCALE GENOMIC DNA]</scope>
    <source>
        <strain evidence="8">NRRL YB-2248</strain>
    </source>
</reference>
<dbReference type="AlphaFoldDB" id="A0A1E4SUG8"/>
<keyword evidence="2" id="KW-0805">Transcription regulation</keyword>
<evidence type="ECO:0000256" key="3">
    <source>
        <dbReference type="ARBA" id="ARBA00023125"/>
    </source>
</evidence>
<protein>
    <recommendedName>
        <fullName evidence="6">Zn(2)-C6 fungal-type domain-containing protein</fullName>
    </recommendedName>
</protein>
<evidence type="ECO:0000313" key="8">
    <source>
        <dbReference type="Proteomes" id="UP000094801"/>
    </source>
</evidence>
<dbReference type="SMART" id="SM00066">
    <property type="entry name" value="GAL4"/>
    <property type="match status" value="1"/>
</dbReference>
<proteinExistence type="predicted"/>
<dbReference type="PROSITE" id="PS50048">
    <property type="entry name" value="ZN2_CY6_FUNGAL_2"/>
    <property type="match status" value="1"/>
</dbReference>
<evidence type="ECO:0000259" key="6">
    <source>
        <dbReference type="PROSITE" id="PS50048"/>
    </source>
</evidence>
<dbReference type="Gene3D" id="4.10.240.10">
    <property type="entry name" value="Zn(2)-C6 fungal-type DNA-binding domain"/>
    <property type="match status" value="1"/>
</dbReference>
<dbReference type="InterPro" id="IPR052073">
    <property type="entry name" value="Amide_Lactam_Regulators"/>
</dbReference>
<dbReference type="GO" id="GO:0000981">
    <property type="term" value="F:DNA-binding transcription factor activity, RNA polymerase II-specific"/>
    <property type="evidence" value="ECO:0007669"/>
    <property type="project" value="InterPro"/>
</dbReference>
<evidence type="ECO:0000256" key="5">
    <source>
        <dbReference type="SAM" id="MobiDB-lite"/>
    </source>
</evidence>
<dbReference type="InterPro" id="IPR001138">
    <property type="entry name" value="Zn2Cys6_DnaBD"/>
</dbReference>
<dbReference type="GO" id="GO:0003677">
    <property type="term" value="F:DNA binding"/>
    <property type="evidence" value="ECO:0007669"/>
    <property type="project" value="UniProtKB-KW"/>
</dbReference>
<dbReference type="EMBL" id="KV453867">
    <property type="protein sequence ID" value="ODV83155.1"/>
    <property type="molecule type" value="Genomic_DNA"/>
</dbReference>
<keyword evidence="4" id="KW-0804">Transcription</keyword>
<sequence>MSDTESKKRKRSSKACVICHQRKIKCDLDFKEPNEKCSNCSELGLSCDLYQRKKRIKKYQIQENLNCLLQRTKIEKLSAIQLDPTCFTFGYAKNDFQSPAGDLQEKIIFNCIRDYEIQSHSLDSNYQSLNINGCFNLPERSICETYIDCYFAKVHPIMPLLDKEKFLLENTGENLTTPKSLLLLQTVLFTGCKNLYDEDCENLSNILYKRSKYLYDNNFEKNPVHLLQTLIIFELCRCDFYYNLTNGMNWLQISTNVLESNGFSSIAADDSTSPEKDSIVKIVWLVALRDRLESLFLNRPFICNIPQTEQFSKNVEQALLKESVDVQSYGVFLFKFFELSNKIKSSNDLKVKDFLLYNWLQSIDIDLNSRFGLFLINMYLGVLISIHKQNLTISKDSSYHPSWGIVLQASILLTKLVQDINVDNFILTNFTFVVLFTASNSLMFYQFVKAPKYKKIVYNMIDSILNVYKRDTSQTGSNQKLRYVLTSLWDNKVTQAELLKNILERSKEKQPKIIENNEFNSDINFQEFKASNLLRSLIIDSKDFTFESNITFSEQPFPSAPDSSYVDESNQSSPLDMRLLPLYEKSDQKLTSMSDSSSTLSSPKLSPSRSEAMFSRFQQMNGKDTPYNRGFIDGSNSTSSQATVINYAGNVSYDNNTRATIMDSNSSFTYRSTVVNTTTIYTNPSFNNRNNGNNGNNGKISIKSLISDFDENEPACFEDVEENEDLWEKIDNNWIPELELGVDDSKASTTMKPMEL</sequence>
<evidence type="ECO:0000256" key="2">
    <source>
        <dbReference type="ARBA" id="ARBA00023015"/>
    </source>
</evidence>
<gene>
    <name evidence="7" type="ORF">CANARDRAFT_9877</name>
</gene>
<evidence type="ECO:0000256" key="4">
    <source>
        <dbReference type="ARBA" id="ARBA00023163"/>
    </source>
</evidence>
<accession>A0A1E4SUG8</accession>
<dbReference type="CDD" id="cd12148">
    <property type="entry name" value="fungal_TF_MHR"/>
    <property type="match status" value="1"/>
</dbReference>
<feature type="region of interest" description="Disordered" evidence="5">
    <location>
        <begin position="591"/>
        <end position="610"/>
    </location>
</feature>
<dbReference type="PANTHER" id="PTHR47171">
    <property type="entry name" value="FARA-RELATED"/>
    <property type="match status" value="1"/>
</dbReference>
<evidence type="ECO:0000256" key="1">
    <source>
        <dbReference type="ARBA" id="ARBA00022833"/>
    </source>
</evidence>
<keyword evidence="8" id="KW-1185">Reference proteome</keyword>
<keyword evidence="3" id="KW-0238">DNA-binding</keyword>
<dbReference type="GO" id="GO:0008270">
    <property type="term" value="F:zinc ion binding"/>
    <property type="evidence" value="ECO:0007669"/>
    <property type="project" value="InterPro"/>
</dbReference>
<organism evidence="7 8">
    <name type="scientific">[Candida] arabinofermentans NRRL YB-2248</name>
    <dbReference type="NCBI Taxonomy" id="983967"/>
    <lineage>
        <taxon>Eukaryota</taxon>
        <taxon>Fungi</taxon>
        <taxon>Dikarya</taxon>
        <taxon>Ascomycota</taxon>
        <taxon>Saccharomycotina</taxon>
        <taxon>Pichiomycetes</taxon>
        <taxon>Pichiales</taxon>
        <taxon>Pichiaceae</taxon>
        <taxon>Ogataea</taxon>
        <taxon>Ogataea/Candida clade</taxon>
    </lineage>
</organism>
<dbReference type="PROSITE" id="PS00463">
    <property type="entry name" value="ZN2_CY6_FUNGAL_1"/>
    <property type="match status" value="1"/>
</dbReference>
<evidence type="ECO:0000313" key="7">
    <source>
        <dbReference type="EMBL" id="ODV83155.1"/>
    </source>
</evidence>
<dbReference type="CDD" id="cd00067">
    <property type="entry name" value="GAL4"/>
    <property type="match status" value="1"/>
</dbReference>
<dbReference type="InterPro" id="IPR036864">
    <property type="entry name" value="Zn2-C6_fun-type_DNA-bd_sf"/>
</dbReference>
<name>A0A1E4SUG8_9ASCO</name>
<keyword evidence="1" id="KW-0862">Zinc</keyword>
<dbReference type="STRING" id="983967.A0A1E4SUG8"/>
<dbReference type="Proteomes" id="UP000094801">
    <property type="component" value="Unassembled WGS sequence"/>
</dbReference>
<dbReference type="OrthoDB" id="5121955at2759"/>
<dbReference type="Pfam" id="PF00172">
    <property type="entry name" value="Zn_clus"/>
    <property type="match status" value="1"/>
</dbReference>
<dbReference type="PANTHER" id="PTHR47171:SF3">
    <property type="entry name" value="FARA-RELATED"/>
    <property type="match status" value="1"/>
</dbReference>